<name>A0ABT4S306_9FLAO</name>
<evidence type="ECO:0000313" key="2">
    <source>
        <dbReference type="EMBL" id="MDA0178411.1"/>
    </source>
</evidence>
<dbReference type="Proteomes" id="UP001149142">
    <property type="component" value="Unassembled WGS sequence"/>
</dbReference>
<dbReference type="EMBL" id="JAPFGC010000002">
    <property type="protein sequence ID" value="MDA0178411.1"/>
    <property type="molecule type" value="Genomic_DNA"/>
</dbReference>
<feature type="transmembrane region" description="Helical" evidence="1">
    <location>
        <begin position="15"/>
        <end position="37"/>
    </location>
</feature>
<proteinExistence type="predicted"/>
<gene>
    <name evidence="2" type="ORF">OOZ35_12995</name>
</gene>
<organism evidence="2 3">
    <name type="scientific">Mesoflavibacter profundi</name>
    <dbReference type="NCBI Taxonomy" id="2708110"/>
    <lineage>
        <taxon>Bacteria</taxon>
        <taxon>Pseudomonadati</taxon>
        <taxon>Bacteroidota</taxon>
        <taxon>Flavobacteriia</taxon>
        <taxon>Flavobacteriales</taxon>
        <taxon>Flavobacteriaceae</taxon>
        <taxon>Mesoflavibacter</taxon>
    </lineage>
</organism>
<keyword evidence="1" id="KW-1133">Transmembrane helix</keyword>
<accession>A0ABT4S306</accession>
<sequence length="399" mass="45935">MLVKLQKKTIVKTQLLGYIITLCVGVFIVLTSMQLYFDLKPLMTNQTDVFNDKTAVISKEVSLFKSVDKERLYFSDEEISELQAQPFVKDVSTFNNADFKIKAFSNQSENIPLFQTDLFFESIPDNYIDVKSEDWVWNESVEVVPIIIPEDYLKLYNFGFAESQGLPVLSKNTISQITFNLEVSGAFQREVFKSRIVGFSNKINSILVPDSFLKYANLKFGRSNVSRISRLLVTFVNPTDQRILEYFNQNNYSINKDKLEFSKLSFFFNSALFFVIVVAIIIVLLSIGFIILSFNLIVQKNKAMILNLGAIGYSYNSVSKFYQLIITISTFVSIVLAVFFSLRCRVFYSEKLDNLFDLPKLPSYIVLLGFVFLIVLSILYNIVVRNKIRRILLPKDNFK</sequence>
<dbReference type="RefSeq" id="WP_270005772.1">
    <property type="nucleotide sequence ID" value="NZ_JAPFGC010000002.1"/>
</dbReference>
<reference evidence="2" key="1">
    <citation type="submission" date="2022-11" db="EMBL/GenBank/DDBJ databases">
        <title>Refractory cell wall polysaccharides provide important carbon source for microbial heterotrophs in the hadal ocean.</title>
        <authorList>
            <person name="Zhu X."/>
        </authorList>
    </citation>
    <scope>NUCLEOTIDE SEQUENCE</scope>
    <source>
        <strain evidence="2">MTRN7</strain>
    </source>
</reference>
<evidence type="ECO:0000256" key="1">
    <source>
        <dbReference type="SAM" id="Phobius"/>
    </source>
</evidence>
<evidence type="ECO:0000313" key="3">
    <source>
        <dbReference type="Proteomes" id="UP001149142"/>
    </source>
</evidence>
<feature type="transmembrane region" description="Helical" evidence="1">
    <location>
        <begin position="271"/>
        <end position="298"/>
    </location>
</feature>
<keyword evidence="3" id="KW-1185">Reference proteome</keyword>
<keyword evidence="1" id="KW-0812">Transmembrane</keyword>
<feature type="transmembrane region" description="Helical" evidence="1">
    <location>
        <begin position="362"/>
        <end position="383"/>
    </location>
</feature>
<comment type="caution">
    <text evidence="2">The sequence shown here is derived from an EMBL/GenBank/DDBJ whole genome shotgun (WGS) entry which is preliminary data.</text>
</comment>
<keyword evidence="1" id="KW-0472">Membrane</keyword>
<protein>
    <submittedName>
        <fullName evidence="2">ABC transporter permease</fullName>
    </submittedName>
</protein>
<feature type="transmembrane region" description="Helical" evidence="1">
    <location>
        <begin position="321"/>
        <end position="342"/>
    </location>
</feature>